<organism evidence="8 9">
    <name type="scientific">Adineta steineri</name>
    <dbReference type="NCBI Taxonomy" id="433720"/>
    <lineage>
        <taxon>Eukaryota</taxon>
        <taxon>Metazoa</taxon>
        <taxon>Spiralia</taxon>
        <taxon>Gnathifera</taxon>
        <taxon>Rotifera</taxon>
        <taxon>Eurotatoria</taxon>
        <taxon>Bdelloidea</taxon>
        <taxon>Adinetida</taxon>
        <taxon>Adinetidae</taxon>
        <taxon>Adineta</taxon>
    </lineage>
</organism>
<reference evidence="8" key="1">
    <citation type="submission" date="2021-02" db="EMBL/GenBank/DDBJ databases">
        <authorList>
            <person name="Nowell W R."/>
        </authorList>
    </citation>
    <scope>NUCLEOTIDE SEQUENCE</scope>
</reference>
<dbReference type="Gene3D" id="1.20.1070.10">
    <property type="entry name" value="Rhodopsin 7-helix transmembrane proteins"/>
    <property type="match status" value="1"/>
</dbReference>
<gene>
    <name evidence="7" type="ORF">BJG266_LOCUS37050</name>
    <name evidence="8" type="ORF">QVE165_LOCUS54006</name>
</gene>
<dbReference type="SUPFAM" id="SSF81321">
    <property type="entry name" value="Family A G protein-coupled receptor-like"/>
    <property type="match status" value="1"/>
</dbReference>
<feature type="transmembrane region" description="Helical" evidence="5">
    <location>
        <begin position="17"/>
        <end position="37"/>
    </location>
</feature>
<dbReference type="Proteomes" id="UP000663832">
    <property type="component" value="Unassembled WGS sequence"/>
</dbReference>
<feature type="domain" description="G-protein coupled receptors family 1 profile" evidence="6">
    <location>
        <begin position="29"/>
        <end position="277"/>
    </location>
</feature>
<dbReference type="GO" id="GO:0004930">
    <property type="term" value="F:G protein-coupled receptor activity"/>
    <property type="evidence" value="ECO:0007669"/>
    <property type="project" value="InterPro"/>
</dbReference>
<evidence type="ECO:0000256" key="1">
    <source>
        <dbReference type="ARBA" id="ARBA00004370"/>
    </source>
</evidence>
<dbReference type="PANTHER" id="PTHR46641:SF18">
    <property type="entry name" value="G-PROTEIN COUPLED RECEPTORS FAMILY 1 PROFILE DOMAIN-CONTAINING PROTEIN"/>
    <property type="match status" value="1"/>
</dbReference>
<dbReference type="PROSITE" id="PS50262">
    <property type="entry name" value="G_PROTEIN_RECEP_F1_2"/>
    <property type="match status" value="1"/>
</dbReference>
<dbReference type="InterPro" id="IPR000276">
    <property type="entry name" value="GPCR_Rhodpsn"/>
</dbReference>
<proteinExistence type="predicted"/>
<dbReference type="OrthoDB" id="10284854at2759"/>
<keyword evidence="3 5" id="KW-1133">Transmembrane helix</keyword>
<evidence type="ECO:0000256" key="5">
    <source>
        <dbReference type="SAM" id="Phobius"/>
    </source>
</evidence>
<dbReference type="Proteomes" id="UP000663877">
    <property type="component" value="Unassembled WGS sequence"/>
</dbReference>
<comment type="caution">
    <text evidence="8">The sequence shown here is derived from an EMBL/GenBank/DDBJ whole genome shotgun (WGS) entry which is preliminary data.</text>
</comment>
<sequence length="326" mass="37510">MMAVTILRFVQQVITRYGITIYFALGVIGNICNCMMFMRPLYRHMPGSIYFRSLSIFSIVYLFWVFVPLFNTLDHADAQLQSLLYCKIKSYGSHVFGQCIRSVVVFACADRFFLTRTNVRIRSLSSNKIAMKLVFIICPAWLLIAIHMPILTEIRGNVCGTFGLYKTIYSVYQIISVVILPLTLMSIFSILTVRSLRQRNAKQTHARQRDRDFMRMVMAEIIAHISTSIIYSGGLIYSALTTYVGQSNAQQVEIEAFILFLTQFSVHLTSVVSFYMFLITSKPFRNEFIKIIMKYWQQYITRRVSISPLTEKTTPTTINVGAVQTK</sequence>
<dbReference type="GO" id="GO:0016020">
    <property type="term" value="C:membrane"/>
    <property type="evidence" value="ECO:0007669"/>
    <property type="project" value="UniProtKB-SubCell"/>
</dbReference>
<feature type="transmembrane region" description="Helical" evidence="5">
    <location>
        <begin position="217"/>
        <end position="237"/>
    </location>
</feature>
<feature type="transmembrane region" description="Helical" evidence="5">
    <location>
        <begin position="171"/>
        <end position="196"/>
    </location>
</feature>
<protein>
    <recommendedName>
        <fullName evidence="6">G-protein coupled receptors family 1 profile domain-containing protein</fullName>
    </recommendedName>
</protein>
<evidence type="ECO:0000256" key="2">
    <source>
        <dbReference type="ARBA" id="ARBA00022692"/>
    </source>
</evidence>
<dbReference type="PANTHER" id="PTHR46641">
    <property type="entry name" value="FMRFAMIDE RECEPTOR-RELATED"/>
    <property type="match status" value="1"/>
</dbReference>
<feature type="transmembrane region" description="Helical" evidence="5">
    <location>
        <begin position="129"/>
        <end position="151"/>
    </location>
</feature>
<dbReference type="EMBL" id="CAJNOM010001509">
    <property type="protein sequence ID" value="CAF1610715.1"/>
    <property type="molecule type" value="Genomic_DNA"/>
</dbReference>
<feature type="transmembrane region" description="Helical" evidence="5">
    <location>
        <begin position="49"/>
        <end position="71"/>
    </location>
</feature>
<keyword evidence="4 5" id="KW-0472">Membrane</keyword>
<keyword evidence="2 5" id="KW-0812">Transmembrane</keyword>
<dbReference type="EMBL" id="CAJNOI010001173">
    <property type="protein sequence ID" value="CAF1389840.1"/>
    <property type="molecule type" value="Genomic_DNA"/>
</dbReference>
<evidence type="ECO:0000256" key="4">
    <source>
        <dbReference type="ARBA" id="ARBA00023136"/>
    </source>
</evidence>
<comment type="subcellular location">
    <subcellularLocation>
        <location evidence="1">Membrane</location>
    </subcellularLocation>
</comment>
<feature type="transmembrane region" description="Helical" evidence="5">
    <location>
        <begin position="257"/>
        <end position="278"/>
    </location>
</feature>
<evidence type="ECO:0000313" key="9">
    <source>
        <dbReference type="Proteomes" id="UP000663832"/>
    </source>
</evidence>
<keyword evidence="9" id="KW-1185">Reference proteome</keyword>
<evidence type="ECO:0000313" key="7">
    <source>
        <dbReference type="EMBL" id="CAF1389840.1"/>
    </source>
</evidence>
<dbReference type="InterPro" id="IPR017452">
    <property type="entry name" value="GPCR_Rhodpsn_7TM"/>
</dbReference>
<evidence type="ECO:0000256" key="3">
    <source>
        <dbReference type="ARBA" id="ARBA00022989"/>
    </source>
</evidence>
<dbReference type="InterPro" id="IPR052954">
    <property type="entry name" value="GPCR-Ligand_Int"/>
</dbReference>
<evidence type="ECO:0000259" key="6">
    <source>
        <dbReference type="PROSITE" id="PS50262"/>
    </source>
</evidence>
<evidence type="ECO:0000313" key="8">
    <source>
        <dbReference type="EMBL" id="CAF1610715.1"/>
    </source>
</evidence>
<name>A0A816BIQ2_9BILA</name>
<dbReference type="Pfam" id="PF00001">
    <property type="entry name" value="7tm_1"/>
    <property type="match status" value="1"/>
</dbReference>
<dbReference type="AlphaFoldDB" id="A0A816BIQ2"/>
<accession>A0A816BIQ2</accession>